<gene>
    <name evidence="3" type="ORF">FDZ14_28975</name>
</gene>
<sequence>MFVSLLYKKRSFFGLLEVYNMSDKPVLAEPKNMFEEFLKTMIEIDASDLHLVHNNPVTFRVHKKIVKTQKFIRGNDIFKLLIESKAIDDYQINNFHELKSANFAVTFSGVRFRGNLSQARGEYTLVIRRLSDKAIPLHKIGLPEQVVETIKRDTGLILVTGPTGSGKTTTLTSLIDYVNKNMSVHIATAEDPIEFVHRSSENSIITQREVGSDTPSFSAALKDVLRRDPDVILIGEMRELETIENGIIASSTGHIVFCTLHTNTCADSIDRLVSVFPVMQQQNIRSQLSSNIRMIINQRLIPKIGGGVVPAYEVLFPNKEIRKAIKEDRIEDIEELMEKYKGDGNILLKDAVQQLKDQGLVDTNTVY</sequence>
<dbReference type="Gene3D" id="3.30.450.90">
    <property type="match status" value="1"/>
</dbReference>
<dbReference type="GO" id="GO:0005524">
    <property type="term" value="F:ATP binding"/>
    <property type="evidence" value="ECO:0007669"/>
    <property type="project" value="InterPro"/>
</dbReference>
<reference evidence="3 4" key="1">
    <citation type="submission" date="2019-10" db="EMBL/GenBank/DDBJ databases">
        <title>Complete genome sequences for adaption low water activity.</title>
        <authorList>
            <person name="Zhao L."/>
            <person name="Zhong J."/>
        </authorList>
    </citation>
    <scope>NUCLEOTIDE SEQUENCE [LARGE SCALE GENOMIC DNA]</scope>
    <source>
        <strain evidence="3 4">FDU301</strain>
        <plasmid evidence="4">pfdu301a</plasmid>
    </source>
</reference>
<keyword evidence="3" id="KW-0614">Plasmid</keyword>
<evidence type="ECO:0000259" key="2">
    <source>
        <dbReference type="SMART" id="SM00382"/>
    </source>
</evidence>
<dbReference type="InterPro" id="IPR006321">
    <property type="entry name" value="PilT/PilU"/>
</dbReference>
<evidence type="ECO:0000313" key="3">
    <source>
        <dbReference type="EMBL" id="QJX80132.1"/>
    </source>
</evidence>
<dbReference type="SMART" id="SM00382">
    <property type="entry name" value="AAA"/>
    <property type="match status" value="1"/>
</dbReference>
<evidence type="ECO:0000256" key="1">
    <source>
        <dbReference type="ARBA" id="ARBA00006611"/>
    </source>
</evidence>
<dbReference type="NCBIfam" id="TIGR01420">
    <property type="entry name" value="pilT_fam"/>
    <property type="match status" value="1"/>
</dbReference>
<dbReference type="GO" id="GO:0016887">
    <property type="term" value="F:ATP hydrolysis activity"/>
    <property type="evidence" value="ECO:0007669"/>
    <property type="project" value="InterPro"/>
</dbReference>
<proteinExistence type="inferred from homology"/>
<dbReference type="Gene3D" id="3.40.50.300">
    <property type="entry name" value="P-loop containing nucleotide triphosphate hydrolases"/>
    <property type="match status" value="1"/>
</dbReference>
<dbReference type="Proteomes" id="UP000501076">
    <property type="component" value="Plasmid pFDU301A"/>
</dbReference>
<dbReference type="CDD" id="cd01131">
    <property type="entry name" value="PilT"/>
    <property type="match status" value="1"/>
</dbReference>
<name>A0A6M6DZD2_PRIMG</name>
<evidence type="ECO:0000313" key="4">
    <source>
        <dbReference type="Proteomes" id="UP000501076"/>
    </source>
</evidence>
<comment type="similarity">
    <text evidence="1">Belongs to the GSP E family.</text>
</comment>
<geneLocation type="plasmid" evidence="4">
    <name>pfdu301a</name>
</geneLocation>
<accession>A0A6M6DZD2</accession>
<dbReference type="InterPro" id="IPR027417">
    <property type="entry name" value="P-loop_NTPase"/>
</dbReference>
<dbReference type="PANTHER" id="PTHR30486:SF6">
    <property type="entry name" value="TYPE IV PILUS RETRACTATION ATPASE PILT"/>
    <property type="match status" value="1"/>
</dbReference>
<dbReference type="SUPFAM" id="SSF52540">
    <property type="entry name" value="P-loop containing nucleoside triphosphate hydrolases"/>
    <property type="match status" value="1"/>
</dbReference>
<dbReference type="InterPro" id="IPR001482">
    <property type="entry name" value="T2SS/T4SS_dom"/>
</dbReference>
<dbReference type="InterPro" id="IPR003593">
    <property type="entry name" value="AAA+_ATPase"/>
</dbReference>
<protein>
    <submittedName>
        <fullName evidence="3">PilT/PilU family type 4a pilus ATPase</fullName>
    </submittedName>
</protein>
<organism evidence="3 4">
    <name type="scientific">Priestia megaterium</name>
    <name type="common">Bacillus megaterium</name>
    <dbReference type="NCBI Taxonomy" id="1404"/>
    <lineage>
        <taxon>Bacteria</taxon>
        <taxon>Bacillati</taxon>
        <taxon>Bacillota</taxon>
        <taxon>Bacilli</taxon>
        <taxon>Bacillales</taxon>
        <taxon>Bacillaceae</taxon>
        <taxon>Priestia</taxon>
    </lineage>
</organism>
<dbReference type="PANTHER" id="PTHR30486">
    <property type="entry name" value="TWITCHING MOTILITY PROTEIN PILT"/>
    <property type="match status" value="1"/>
</dbReference>
<feature type="domain" description="AAA+ ATPase" evidence="2">
    <location>
        <begin position="153"/>
        <end position="285"/>
    </location>
</feature>
<dbReference type="AlphaFoldDB" id="A0A6M6DZD2"/>
<dbReference type="InterPro" id="IPR050921">
    <property type="entry name" value="T4SS_GSP_E_ATPase"/>
</dbReference>
<dbReference type="Pfam" id="PF00437">
    <property type="entry name" value="T2SSE"/>
    <property type="match status" value="1"/>
</dbReference>
<dbReference type="EMBL" id="CP045273">
    <property type="protein sequence ID" value="QJX80132.1"/>
    <property type="molecule type" value="Genomic_DNA"/>
</dbReference>